<dbReference type="Proteomes" id="UP000297982">
    <property type="component" value="Unassembled WGS sequence"/>
</dbReference>
<feature type="domain" description="DUF4367" evidence="2">
    <location>
        <begin position="104"/>
        <end position="196"/>
    </location>
</feature>
<evidence type="ECO:0000313" key="3">
    <source>
        <dbReference type="EMBL" id="TGB03560.1"/>
    </source>
</evidence>
<comment type="caution">
    <text evidence="3">The sequence shown here is derived from an EMBL/GenBank/DDBJ whole genome shotgun (WGS) entry which is preliminary data.</text>
</comment>
<dbReference type="InterPro" id="IPR025377">
    <property type="entry name" value="DUF4367"/>
</dbReference>
<evidence type="ECO:0000256" key="1">
    <source>
        <dbReference type="SAM" id="Phobius"/>
    </source>
</evidence>
<proteinExistence type="predicted"/>
<feature type="transmembrane region" description="Helical" evidence="1">
    <location>
        <begin position="40"/>
        <end position="60"/>
    </location>
</feature>
<reference evidence="3 4" key="1">
    <citation type="journal article" date="2003" name="Int. J. Syst. Evol. Microbiol.">
        <title>Halobacillus salinus sp. nov., isolated from a salt lake on the coast of the East Sea in Korea.</title>
        <authorList>
            <person name="Yoon J.H."/>
            <person name="Kang K.H."/>
            <person name="Park Y.H."/>
        </authorList>
    </citation>
    <scope>NUCLEOTIDE SEQUENCE [LARGE SCALE GENOMIC DNA]</scope>
    <source>
        <strain evidence="3 4">HSL-3</strain>
    </source>
</reference>
<keyword evidence="1" id="KW-0472">Membrane</keyword>
<dbReference type="AlphaFoldDB" id="A0A4Z0H0B6"/>
<evidence type="ECO:0000259" key="2">
    <source>
        <dbReference type="Pfam" id="PF14285"/>
    </source>
</evidence>
<sequence>MERGNRTARADQLTSGETFTQGIRICNIWERLKRRGNMKYLAAAVMIVLVVLAGCANSNASEGVPYDNESLQTQLEEQSYQLKLPTQFPFEISDAKFSAAPTENEEKVFDFTFIGEGEAVELMTFNGESINLDVETEAVQIGSIEGQYAEQEVNDQGTTVRRLVWKEDGVVYNMSSADDQENGGVSKEELIQIAESFE</sequence>
<evidence type="ECO:0000313" key="4">
    <source>
        <dbReference type="Proteomes" id="UP000297982"/>
    </source>
</evidence>
<keyword evidence="1" id="KW-0812">Transmembrane</keyword>
<dbReference type="Pfam" id="PF14285">
    <property type="entry name" value="DUF4367"/>
    <property type="match status" value="1"/>
</dbReference>
<gene>
    <name evidence="3" type="ORF">E4663_00720</name>
</gene>
<dbReference type="EMBL" id="SRJC01000001">
    <property type="protein sequence ID" value="TGB03560.1"/>
    <property type="molecule type" value="Genomic_DNA"/>
</dbReference>
<accession>A0A4Z0H0B6</accession>
<keyword evidence="4" id="KW-1185">Reference proteome</keyword>
<name>A0A4Z0H0B6_9BACI</name>
<organism evidence="3 4">
    <name type="scientific">Halobacillus salinus</name>
    <dbReference type="NCBI Taxonomy" id="192814"/>
    <lineage>
        <taxon>Bacteria</taxon>
        <taxon>Bacillati</taxon>
        <taxon>Bacillota</taxon>
        <taxon>Bacilli</taxon>
        <taxon>Bacillales</taxon>
        <taxon>Bacillaceae</taxon>
        <taxon>Halobacillus</taxon>
    </lineage>
</organism>
<dbReference type="STRING" id="192814.GCA_900166575_00424"/>
<keyword evidence="1" id="KW-1133">Transmembrane helix</keyword>
<protein>
    <submittedName>
        <fullName evidence="3">DUF4367 domain-containing protein</fullName>
    </submittedName>
</protein>